<dbReference type="RefSeq" id="WP_317490929.1">
    <property type="nucleotide sequence ID" value="NZ_CP136051.1"/>
</dbReference>
<dbReference type="Pfam" id="PF07610">
    <property type="entry name" value="DUF1573"/>
    <property type="match status" value="3"/>
</dbReference>
<dbReference type="InterPro" id="IPR011467">
    <property type="entry name" value="DUF1573"/>
</dbReference>
<organism evidence="2 3">
    <name type="scientific">Imperialibacter roseus</name>
    <dbReference type="NCBI Taxonomy" id="1324217"/>
    <lineage>
        <taxon>Bacteria</taxon>
        <taxon>Pseudomonadati</taxon>
        <taxon>Bacteroidota</taxon>
        <taxon>Cytophagia</taxon>
        <taxon>Cytophagales</taxon>
        <taxon>Flammeovirgaceae</taxon>
        <taxon>Imperialibacter</taxon>
    </lineage>
</organism>
<dbReference type="PANTHER" id="PTHR37833:SF1">
    <property type="entry name" value="SIGNAL PEPTIDE PROTEIN"/>
    <property type="match status" value="1"/>
</dbReference>
<evidence type="ECO:0000313" key="2">
    <source>
        <dbReference type="EMBL" id="WOK08283.1"/>
    </source>
</evidence>
<proteinExistence type="predicted"/>
<feature type="signal peptide" evidence="1">
    <location>
        <begin position="1"/>
        <end position="23"/>
    </location>
</feature>
<protein>
    <submittedName>
        <fullName evidence="2">DUF1573 domain-containing protein</fullName>
    </submittedName>
</protein>
<evidence type="ECO:0000313" key="3">
    <source>
        <dbReference type="Proteomes" id="UP001302349"/>
    </source>
</evidence>
<evidence type="ECO:0000256" key="1">
    <source>
        <dbReference type="SAM" id="SignalP"/>
    </source>
</evidence>
<dbReference type="Gene3D" id="2.60.40.10">
    <property type="entry name" value="Immunoglobulins"/>
    <property type="match status" value="3"/>
</dbReference>
<dbReference type="PANTHER" id="PTHR37833">
    <property type="entry name" value="LIPOPROTEIN-RELATED"/>
    <property type="match status" value="1"/>
</dbReference>
<keyword evidence="3" id="KW-1185">Reference proteome</keyword>
<keyword evidence="1" id="KW-0732">Signal</keyword>
<dbReference type="NCBIfam" id="NF012200">
    <property type="entry name" value="choice_anch_D"/>
    <property type="match status" value="1"/>
</dbReference>
<dbReference type="EMBL" id="CP136051">
    <property type="protein sequence ID" value="WOK08283.1"/>
    <property type="molecule type" value="Genomic_DNA"/>
</dbReference>
<name>A0ABZ0ITC2_9BACT</name>
<dbReference type="InterPro" id="IPR013783">
    <property type="entry name" value="Ig-like_fold"/>
</dbReference>
<sequence>MKRLVFTFLVGSLLFFVASNAMAQSGAVAEFTETEHDFGDVREEEGPITHTFEFVNKGNAPLVISGVKASCGCTTPGWSQEPVLPGEKGFVKAQYNPANRPGSFRKSLTVTSNSSAGATSYLYIKGNVTPKPRTPADDYPSKLGNTRFKYRSMNFGVITTEKPVTKEFEVYNDSDAAITFKENIEAPAHIKVSYDPLILEPKKVGKVVVTYDAKQKARFGYNSDNVKLFTDESENGEKLLYVLATIEEYFPPMTDAEKAKAARLSFQEVTHDFGRIQQSASVSFDFVYTNTGKAPLNIRDTRTNCGCTVSTVSKEDLKPGETGKLSVTFDPKGRKGTQQKTITIFSNDPTASAQTLTVKAYVE</sequence>
<dbReference type="Proteomes" id="UP001302349">
    <property type="component" value="Chromosome"/>
</dbReference>
<feature type="chain" id="PRO_5047352818" evidence="1">
    <location>
        <begin position="24"/>
        <end position="363"/>
    </location>
</feature>
<gene>
    <name evidence="2" type="ORF">RT717_06485</name>
</gene>
<accession>A0ABZ0ITC2</accession>
<reference evidence="2 3" key="1">
    <citation type="journal article" date="2023" name="Microbiol. Resour. Announc.">
        <title>Complete Genome Sequence of Imperialibacter roseus strain P4T.</title>
        <authorList>
            <person name="Tizabi D.R."/>
            <person name="Bachvaroff T."/>
            <person name="Hill R.T."/>
        </authorList>
    </citation>
    <scope>NUCLEOTIDE SEQUENCE [LARGE SCALE GENOMIC DNA]</scope>
    <source>
        <strain evidence="2 3">P4T</strain>
    </source>
</reference>